<dbReference type="FunFam" id="1.10.220.150:FF:000009">
    <property type="entry name" value="stromal membrane-associated protein 1 isoform X1"/>
    <property type="match status" value="1"/>
</dbReference>
<feature type="transmembrane region" description="Helical" evidence="7">
    <location>
        <begin position="1066"/>
        <end position="1087"/>
    </location>
</feature>
<evidence type="ECO:0000313" key="10">
    <source>
        <dbReference type="Proteomes" id="UP000751190"/>
    </source>
</evidence>
<feature type="transmembrane region" description="Helical" evidence="7">
    <location>
        <begin position="876"/>
        <end position="894"/>
    </location>
</feature>
<dbReference type="Gene3D" id="1.10.220.150">
    <property type="entry name" value="Arf GTPase activating protein"/>
    <property type="match status" value="1"/>
</dbReference>
<dbReference type="EMBL" id="JAGTXO010000020">
    <property type="protein sequence ID" value="KAG8462561.1"/>
    <property type="molecule type" value="Genomic_DNA"/>
</dbReference>
<reference evidence="9" key="1">
    <citation type="submission" date="2021-05" db="EMBL/GenBank/DDBJ databases">
        <title>The genome of the haptophyte Pavlova lutheri (Diacronema luteri, Pavlovales) - a model for lipid biosynthesis in eukaryotic algae.</title>
        <authorList>
            <person name="Hulatt C.J."/>
            <person name="Posewitz M.C."/>
        </authorList>
    </citation>
    <scope>NUCLEOTIDE SEQUENCE</scope>
    <source>
        <strain evidence="9">NIVA-4/92</strain>
    </source>
</reference>
<keyword evidence="7" id="KW-0812">Transmembrane</keyword>
<protein>
    <recommendedName>
        <fullName evidence="8">Arf-GAP domain-containing protein</fullName>
    </recommendedName>
</protein>
<feature type="transmembrane region" description="Helical" evidence="7">
    <location>
        <begin position="992"/>
        <end position="1014"/>
    </location>
</feature>
<evidence type="ECO:0000256" key="6">
    <source>
        <dbReference type="SAM" id="MobiDB-lite"/>
    </source>
</evidence>
<feature type="transmembrane region" description="Helical" evidence="7">
    <location>
        <begin position="215"/>
        <end position="234"/>
    </location>
</feature>
<feature type="transmembrane region" description="Helical" evidence="7">
    <location>
        <begin position="1034"/>
        <end position="1054"/>
    </location>
</feature>
<feature type="transmembrane region" description="Helical" evidence="7">
    <location>
        <begin position="362"/>
        <end position="385"/>
    </location>
</feature>
<keyword evidence="2" id="KW-0479">Metal-binding</keyword>
<feature type="transmembrane region" description="Helical" evidence="7">
    <location>
        <begin position="332"/>
        <end position="350"/>
    </location>
</feature>
<accession>A0A8J6C935</accession>
<feature type="region of interest" description="Disordered" evidence="6">
    <location>
        <begin position="82"/>
        <end position="103"/>
    </location>
</feature>
<feature type="compositionally biased region" description="Low complexity" evidence="6">
    <location>
        <begin position="713"/>
        <end position="728"/>
    </location>
</feature>
<feature type="transmembrane region" description="Helical" evidence="7">
    <location>
        <begin position="405"/>
        <end position="429"/>
    </location>
</feature>
<dbReference type="InterPro" id="IPR037278">
    <property type="entry name" value="ARFGAP/RecO"/>
</dbReference>
<keyword evidence="10" id="KW-1185">Reference proteome</keyword>
<feature type="domain" description="Arf-GAP" evidence="8">
    <location>
        <begin position="1151"/>
        <end position="1278"/>
    </location>
</feature>
<evidence type="ECO:0000256" key="1">
    <source>
        <dbReference type="ARBA" id="ARBA00022468"/>
    </source>
</evidence>
<dbReference type="InterPro" id="IPR038508">
    <property type="entry name" value="ArfGAP_dom_sf"/>
</dbReference>
<feature type="transmembrane region" description="Helical" evidence="7">
    <location>
        <begin position="842"/>
        <end position="864"/>
    </location>
</feature>
<name>A0A8J6C935_DIALT</name>
<evidence type="ECO:0000256" key="4">
    <source>
        <dbReference type="ARBA" id="ARBA00022833"/>
    </source>
</evidence>
<feature type="transmembrane region" description="Helical" evidence="7">
    <location>
        <begin position="906"/>
        <end position="924"/>
    </location>
</feature>
<evidence type="ECO:0000256" key="5">
    <source>
        <dbReference type="PROSITE-ProRule" id="PRU00288"/>
    </source>
</evidence>
<evidence type="ECO:0000259" key="8">
    <source>
        <dbReference type="PROSITE" id="PS50115"/>
    </source>
</evidence>
<dbReference type="PANTHER" id="PTHR23180">
    <property type="entry name" value="CENTAURIN/ARF"/>
    <property type="match status" value="1"/>
</dbReference>
<feature type="compositionally biased region" description="Polar residues" evidence="6">
    <location>
        <begin position="92"/>
        <end position="103"/>
    </location>
</feature>
<comment type="caution">
    <text evidence="9">The sequence shown here is derived from an EMBL/GenBank/DDBJ whole genome shotgun (WGS) entry which is preliminary data.</text>
</comment>
<evidence type="ECO:0000313" key="9">
    <source>
        <dbReference type="EMBL" id="KAG8462561.1"/>
    </source>
</evidence>
<gene>
    <name evidence="9" type="ORF">KFE25_010386</name>
</gene>
<feature type="transmembrane region" description="Helical" evidence="7">
    <location>
        <begin position="962"/>
        <end position="980"/>
    </location>
</feature>
<feature type="transmembrane region" description="Helical" evidence="7">
    <location>
        <begin position="182"/>
        <end position="203"/>
    </location>
</feature>
<feature type="region of interest" description="Disordered" evidence="6">
    <location>
        <begin position="712"/>
        <end position="745"/>
    </location>
</feature>
<dbReference type="GO" id="GO:0008270">
    <property type="term" value="F:zinc ion binding"/>
    <property type="evidence" value="ECO:0007669"/>
    <property type="project" value="UniProtKB-KW"/>
</dbReference>
<keyword evidence="7" id="KW-1133">Transmembrane helix</keyword>
<keyword evidence="4" id="KW-0862">Zinc</keyword>
<feature type="transmembrane region" description="Helical" evidence="7">
    <location>
        <begin position="246"/>
        <end position="266"/>
    </location>
</feature>
<dbReference type="PROSITE" id="PS50115">
    <property type="entry name" value="ARFGAP"/>
    <property type="match status" value="1"/>
</dbReference>
<evidence type="ECO:0000256" key="3">
    <source>
        <dbReference type="ARBA" id="ARBA00022771"/>
    </source>
</evidence>
<dbReference type="PRINTS" id="PR00405">
    <property type="entry name" value="REVINTRACTNG"/>
</dbReference>
<sequence length="1457" mass="153636">MTVLPVSKQLFPQSALFEHRGVQHLLLLEARHAIRPSPVVNLLRETYHEVVLLTTAQRDARAASPDRKIKVRRFDLQATLGGSARVSRQDQHGLQTPRNMTRQKASRVQPCGASAPAPSAPAELCAARQFCTHAGEAGTASPQAFTYASTGTRVPVGSSGRASHAPGPDADASTRLRANARLSGAVLSRGEVVALLAGVLVLAGGRQRTITTATLAIGFSLVAASFAAFAAAALVPNWLTLVESEIANTTMGWGSFTGAAFVLLSLSPTARHRERVQYVAVSFGAFLGTAWVLLGDVALLRAAVAPGYATAWAVIDPPNTRFFVAYRIAQELIYTVTWCVGSFALVALAIASRCTCRVSTRLLLTASWAHLGGASLFLAINRAVVSPLDAVAGAWVYASAEPSRSLLVLNLVASVFLLAQAIATQFVGFRHRLVRLIARVCCSASGAEASLAPLLGFGSRYGERAPDDVYVEAEHAFRPCTLASDILAQIATHGLGAHWNDARPQQASCGRFERFARFSLTAYGPVALDAHADSTCDALLGAALPLCAGCAPIVADAPGACALAGGLPLRALSMASSLRRGTWRDSTSGVHRSISSGSAISHAGGAPSAGMAPAVAAGGAGDGAAADRLIALMTVLPVSKQLFPQFALFEHRGVQHLLLLEARHAIRPSPVVNLLRETYHEVVLLTTAQRDARVASPDRKIKVRRFDLQATLGSARASRQQAQQGSQGPHRQANHTASRVQPCGASAPAPAARLFGAHASTACAASSRASPYARTGSRAPFGSTRRASRAFGSRGLASDADASGRSRANARISGAILSRDEVVALLADALVLAGGRQRTITAATLAIGFSLVVASFAAFAAAALVPDWLTPIEVEVANSAVGWGSFNGAAFVLLSLSSAPAPRARVQYVAVSFGAFLGTAWVLLGDATFLRTLFAQGYAPDGAVFDPPKARLYVAVRIAQELVYTVTWCVGSFALVALAMASRCTRRVSTKLLLTALWAHFGGASLFMVLHRAVTVPLDAFFGSVLYKDARLGRPLLVLNLVASVFLLAQAIATQFVGIRHRLVRLIAWVCCSASGAEASLAPLLGFGSRYGERAADNVCAEAEHAFRPQVLEGLKGWAEGQAPDSMWAPRVGRRGSEDEELEGSEALLHEDAIAALAEVSRRPGNGRCADCAGGEPTPWAVVNWGVFVCLRCCSVHRQLGTHVSRVRSTTLDTWTLDEVEFMRVMGNERANSIWEQAVPHGWVKPVAGADMSERAAWIEAKYVREAFFGITTHEEAPAHMPVAFDAHAHSTCDARLGAAPPLCAGCAPIGADAPGARALAGGLPLRALSMASSLRRGTWRDSTSSVHRFVSSGSAISHAGDAPSISTALGAAGGAGDGAQQPIAVLLILGRICEYPLQLEREFSARLRRRVGKLVAAARGREHRPWPRIRRGAAHMHVHVARDIPAKRTIGLLRAN</sequence>
<keyword evidence="3 5" id="KW-0863">Zinc-finger</keyword>
<dbReference type="InterPro" id="IPR001164">
    <property type="entry name" value="ArfGAP_dom"/>
</dbReference>
<dbReference type="PANTHER" id="PTHR23180:SF160">
    <property type="entry name" value="ADP-RIBOSYLATION FACTOR GTPASE-ACTIVATING PROTEIN EFFECTOR PROTEIN 1"/>
    <property type="match status" value="1"/>
</dbReference>
<proteinExistence type="predicted"/>
<keyword evidence="7" id="KW-0472">Membrane</keyword>
<feature type="transmembrane region" description="Helical" evidence="7">
    <location>
        <begin position="278"/>
        <end position="300"/>
    </location>
</feature>
<dbReference type="SUPFAM" id="SSF57863">
    <property type="entry name" value="ArfGap/RecO-like zinc finger"/>
    <property type="match status" value="1"/>
</dbReference>
<dbReference type="Pfam" id="PF01412">
    <property type="entry name" value="ArfGap"/>
    <property type="match status" value="1"/>
</dbReference>
<keyword evidence="1" id="KW-0343">GTPase activation</keyword>
<dbReference type="SMART" id="SM00105">
    <property type="entry name" value="ArfGap"/>
    <property type="match status" value="1"/>
</dbReference>
<dbReference type="InterPro" id="IPR045258">
    <property type="entry name" value="ACAP1/2/3-like"/>
</dbReference>
<dbReference type="GO" id="GO:0005096">
    <property type="term" value="F:GTPase activator activity"/>
    <property type="evidence" value="ECO:0007669"/>
    <property type="project" value="UniProtKB-KW"/>
</dbReference>
<dbReference type="OrthoDB" id="10266696at2759"/>
<dbReference type="CDD" id="cd08204">
    <property type="entry name" value="ArfGap"/>
    <property type="match status" value="1"/>
</dbReference>
<dbReference type="Proteomes" id="UP000751190">
    <property type="component" value="Unassembled WGS sequence"/>
</dbReference>
<evidence type="ECO:0000256" key="2">
    <source>
        <dbReference type="ARBA" id="ARBA00022723"/>
    </source>
</evidence>
<organism evidence="9 10">
    <name type="scientific">Diacronema lutheri</name>
    <name type="common">Unicellular marine alga</name>
    <name type="synonym">Monochrysis lutheri</name>
    <dbReference type="NCBI Taxonomy" id="2081491"/>
    <lineage>
        <taxon>Eukaryota</taxon>
        <taxon>Haptista</taxon>
        <taxon>Haptophyta</taxon>
        <taxon>Pavlovophyceae</taxon>
        <taxon>Pavlovales</taxon>
        <taxon>Pavlovaceae</taxon>
        <taxon>Diacronema</taxon>
    </lineage>
</organism>
<evidence type="ECO:0000256" key="7">
    <source>
        <dbReference type="SAM" id="Phobius"/>
    </source>
</evidence>
<feature type="region of interest" description="Disordered" evidence="6">
    <location>
        <begin position="772"/>
        <end position="802"/>
    </location>
</feature>